<proteinExistence type="predicted"/>
<sequence>MISANAADLEYTECLTTASIFITQVICAFQEVNSELSAKERTEEEVRELQNIPRIMHKVYFSASVSNSKCATSPIVLPPHLLLNIMINDVICASKLIGTHTSETCAATELTYSVMRVATVVSLIKTTT</sequence>
<reference evidence="1 2" key="1">
    <citation type="submission" date="2014-09" db="EMBL/GenBank/DDBJ databases">
        <authorList>
            <person name="Loux Valentin"/>
            <person name="Dugat Thibaut"/>
        </authorList>
    </citation>
    <scope>NUCLEOTIDE SEQUENCE [LARGE SCALE GENOMIC DNA]</scope>
    <source>
        <strain evidence="1 2">BOV-10_179</strain>
    </source>
</reference>
<accession>A0A098EH94</accession>
<dbReference type="AlphaFoldDB" id="A0A098EH94"/>
<evidence type="ECO:0000313" key="2">
    <source>
        <dbReference type="Proteomes" id="UP000055047"/>
    </source>
</evidence>
<gene>
    <name evidence="1" type="ORF">ANAPHAGO_00390</name>
</gene>
<protein>
    <submittedName>
        <fullName evidence="1">Uncharacterized protein</fullName>
    </submittedName>
</protein>
<name>A0A098EH94_ANAPH</name>
<organism evidence="1 2">
    <name type="scientific">Anaplasma phagocytophilum</name>
    <name type="common">Ehrlichia phagocytophila</name>
    <dbReference type="NCBI Taxonomy" id="948"/>
    <lineage>
        <taxon>Bacteria</taxon>
        <taxon>Pseudomonadati</taxon>
        <taxon>Pseudomonadota</taxon>
        <taxon>Alphaproteobacteria</taxon>
        <taxon>Rickettsiales</taxon>
        <taxon>Anaplasmataceae</taxon>
        <taxon>Anaplasma</taxon>
        <taxon>phagocytophilum group</taxon>
    </lineage>
</organism>
<dbReference type="Proteomes" id="UP000055047">
    <property type="component" value="Unassembled WGS sequence"/>
</dbReference>
<dbReference type="EMBL" id="CCXQ01000057">
    <property type="protein sequence ID" value="CEG20681.1"/>
    <property type="molecule type" value="Genomic_DNA"/>
</dbReference>
<evidence type="ECO:0000313" key="1">
    <source>
        <dbReference type="EMBL" id="CEG20681.1"/>
    </source>
</evidence>